<proteinExistence type="predicted"/>
<comment type="caution">
    <text evidence="1">The sequence shown here is derived from an EMBL/GenBank/DDBJ whole genome shotgun (WGS) entry which is preliminary data.</text>
</comment>
<dbReference type="AlphaFoldDB" id="A0A917FC40"/>
<dbReference type="SUPFAM" id="SSF160537">
    <property type="entry name" value="SpoVG-like"/>
    <property type="match status" value="1"/>
</dbReference>
<keyword evidence="2" id="KW-1185">Reference proteome</keyword>
<dbReference type="GO" id="GO:0030435">
    <property type="term" value="P:sporulation resulting in formation of a cellular spore"/>
    <property type="evidence" value="ECO:0007669"/>
    <property type="project" value="InterPro"/>
</dbReference>
<dbReference type="Proteomes" id="UP000606044">
    <property type="component" value="Unassembled WGS sequence"/>
</dbReference>
<evidence type="ECO:0000313" key="2">
    <source>
        <dbReference type="Proteomes" id="UP000606044"/>
    </source>
</evidence>
<reference evidence="1" key="1">
    <citation type="journal article" date="2014" name="Int. J. Syst. Evol. Microbiol.">
        <title>Complete genome sequence of Corynebacterium casei LMG S-19264T (=DSM 44701T), isolated from a smear-ripened cheese.</title>
        <authorList>
            <consortium name="US DOE Joint Genome Institute (JGI-PGF)"/>
            <person name="Walter F."/>
            <person name="Albersmeier A."/>
            <person name="Kalinowski J."/>
            <person name="Ruckert C."/>
        </authorList>
    </citation>
    <scope>NUCLEOTIDE SEQUENCE</scope>
    <source>
        <strain evidence="1">CCM 7897</strain>
    </source>
</reference>
<reference evidence="1" key="2">
    <citation type="submission" date="2020-09" db="EMBL/GenBank/DDBJ databases">
        <authorList>
            <person name="Sun Q."/>
            <person name="Sedlacek I."/>
        </authorList>
    </citation>
    <scope>NUCLEOTIDE SEQUENCE</scope>
    <source>
        <strain evidence="1">CCM 7897</strain>
    </source>
</reference>
<organism evidence="1 2">
    <name type="scientific">Azorhizobium oxalatiphilum</name>
    <dbReference type="NCBI Taxonomy" id="980631"/>
    <lineage>
        <taxon>Bacteria</taxon>
        <taxon>Pseudomonadati</taxon>
        <taxon>Pseudomonadota</taxon>
        <taxon>Alphaproteobacteria</taxon>
        <taxon>Hyphomicrobiales</taxon>
        <taxon>Xanthobacteraceae</taxon>
        <taxon>Azorhizobium</taxon>
    </lineage>
</organism>
<sequence>MRIIAARPCFTDERTVATVDVAFDDHLKLYGITIRRAPDGSLRAWPPKTGSNAAASISADLARSIIKAAMPLVGGANERH</sequence>
<evidence type="ECO:0000313" key="1">
    <source>
        <dbReference type="EMBL" id="GGF66907.1"/>
    </source>
</evidence>
<dbReference type="EMBL" id="BMCT01000003">
    <property type="protein sequence ID" value="GGF66907.1"/>
    <property type="molecule type" value="Genomic_DNA"/>
</dbReference>
<accession>A0A917FC40</accession>
<gene>
    <name evidence="1" type="ORF">GCM10007301_28170</name>
</gene>
<dbReference type="RefSeq" id="WP_188579505.1">
    <property type="nucleotide sequence ID" value="NZ_BMCT01000003.1"/>
</dbReference>
<protein>
    <submittedName>
        <fullName evidence="1">Uncharacterized protein</fullName>
    </submittedName>
</protein>
<name>A0A917FC40_9HYPH</name>
<dbReference type="InterPro" id="IPR036751">
    <property type="entry name" value="SpoVG_sf"/>
</dbReference>